<evidence type="ECO:0000256" key="10">
    <source>
        <dbReference type="PROSITE-ProRule" id="PRU00282"/>
    </source>
</evidence>
<evidence type="ECO:0000256" key="6">
    <source>
        <dbReference type="ARBA" id="ARBA00022792"/>
    </source>
</evidence>
<comment type="similarity">
    <text evidence="2 11">Belongs to the mitochondrial carrier (TC 2.A.29) family.</text>
</comment>
<dbReference type="Pfam" id="PF00153">
    <property type="entry name" value="Mito_carr"/>
    <property type="match status" value="1"/>
</dbReference>
<evidence type="ECO:0000256" key="5">
    <source>
        <dbReference type="ARBA" id="ARBA00022737"/>
    </source>
</evidence>
<dbReference type="Gene3D" id="1.50.40.10">
    <property type="entry name" value="Mitochondrial carrier domain"/>
    <property type="match status" value="1"/>
</dbReference>
<evidence type="ECO:0000256" key="7">
    <source>
        <dbReference type="ARBA" id="ARBA00022989"/>
    </source>
</evidence>
<dbReference type="InParanoid" id="D7FJR2"/>
<dbReference type="InterPro" id="IPR018108">
    <property type="entry name" value="MCP_transmembrane"/>
</dbReference>
<dbReference type="OMA" id="LAGMTEC"/>
<keyword evidence="9 10" id="KW-0472">Membrane</keyword>
<keyword evidence="4 10" id="KW-0812">Transmembrane</keyword>
<evidence type="ECO:0000256" key="1">
    <source>
        <dbReference type="ARBA" id="ARBA00004448"/>
    </source>
</evidence>
<evidence type="ECO:0000256" key="8">
    <source>
        <dbReference type="ARBA" id="ARBA00023128"/>
    </source>
</evidence>
<evidence type="ECO:0000313" key="13">
    <source>
        <dbReference type="Proteomes" id="UP000002630"/>
    </source>
</evidence>
<dbReference type="PANTHER" id="PTHR46356">
    <property type="entry name" value="MITOCHONDRIAL 2-OXODICARBOXYLATE CARRIER"/>
    <property type="match status" value="1"/>
</dbReference>
<dbReference type="OrthoDB" id="2161at2759"/>
<keyword evidence="3 11" id="KW-0813">Transport</keyword>
<dbReference type="eggNOG" id="KOG0754">
    <property type="taxonomic scope" value="Eukaryota"/>
</dbReference>
<proteinExistence type="inferred from homology"/>
<organism evidence="12 13">
    <name type="scientific">Ectocarpus siliculosus</name>
    <name type="common">Brown alga</name>
    <name type="synonym">Conferva siliculosa</name>
    <dbReference type="NCBI Taxonomy" id="2880"/>
    <lineage>
        <taxon>Eukaryota</taxon>
        <taxon>Sar</taxon>
        <taxon>Stramenopiles</taxon>
        <taxon>Ochrophyta</taxon>
        <taxon>PX clade</taxon>
        <taxon>Phaeophyceae</taxon>
        <taxon>Ectocarpales</taxon>
        <taxon>Ectocarpaceae</taxon>
        <taxon>Ectocarpus</taxon>
    </lineage>
</organism>
<gene>
    <name evidence="12" type="ORF">Esi_0136_0032</name>
</gene>
<comment type="subcellular location">
    <subcellularLocation>
        <location evidence="1">Mitochondrion inner membrane</location>
        <topology evidence="1">Multi-pass membrane protein</topology>
    </subcellularLocation>
</comment>
<accession>D7FJR2</accession>
<protein>
    <submittedName>
        <fullName evidence="12">Uncharacterized protein</fullName>
    </submittedName>
</protein>
<keyword evidence="6" id="KW-0999">Mitochondrion inner membrane</keyword>
<feature type="repeat" description="Solcar" evidence="10">
    <location>
        <begin position="21"/>
        <end position="105"/>
    </location>
</feature>
<evidence type="ECO:0000256" key="2">
    <source>
        <dbReference type="ARBA" id="ARBA00006375"/>
    </source>
</evidence>
<dbReference type="EMBL" id="FN647972">
    <property type="protein sequence ID" value="CBJ29164.1"/>
    <property type="molecule type" value="Genomic_DNA"/>
</dbReference>
<sequence>MPLEVRCPPDGRGTPIPESSTPFWKNLVAGGGAGLVEIACMYPTDVAKTRQQLSGGKTTSMVSIFRDIIQNEGPANLYRGVASPVMAEAPKRAIKFSLNASFKKLLQKDDGTLPSYRAAAAGSLAGMTECSVNTPFEMPRLTGATSTHPHHDTPCSADQVVEMHMHERRLKLTAIPSYCYTVVSSV</sequence>
<dbReference type="InterPro" id="IPR051752">
    <property type="entry name" value="Mito_2-oxodicarb_carrier"/>
</dbReference>
<dbReference type="PROSITE" id="PS50920">
    <property type="entry name" value="SOLCAR"/>
    <property type="match status" value="1"/>
</dbReference>
<dbReference type="AlphaFoldDB" id="D7FJR2"/>
<dbReference type="PANTHER" id="PTHR46356:SF1">
    <property type="entry name" value="MITOCHONDRIAL 2-OXODICARBOXYLATE CARRIER"/>
    <property type="match status" value="1"/>
</dbReference>
<reference evidence="12 13" key="1">
    <citation type="journal article" date="2010" name="Nature">
        <title>The Ectocarpus genome and the independent evolution of multicellularity in brown algae.</title>
        <authorList>
            <person name="Cock J.M."/>
            <person name="Sterck L."/>
            <person name="Rouze P."/>
            <person name="Scornet D."/>
            <person name="Allen A.E."/>
            <person name="Amoutzias G."/>
            <person name="Anthouard V."/>
            <person name="Artiguenave F."/>
            <person name="Aury J.M."/>
            <person name="Badger J.H."/>
            <person name="Beszteri B."/>
            <person name="Billiau K."/>
            <person name="Bonnet E."/>
            <person name="Bothwell J.H."/>
            <person name="Bowler C."/>
            <person name="Boyen C."/>
            <person name="Brownlee C."/>
            <person name="Carrano C.J."/>
            <person name="Charrier B."/>
            <person name="Cho G.Y."/>
            <person name="Coelho S.M."/>
            <person name="Collen J."/>
            <person name="Corre E."/>
            <person name="Da Silva C."/>
            <person name="Delage L."/>
            <person name="Delaroque N."/>
            <person name="Dittami S.M."/>
            <person name="Doulbeau S."/>
            <person name="Elias M."/>
            <person name="Farnham G."/>
            <person name="Gachon C.M."/>
            <person name="Gschloessl B."/>
            <person name="Heesch S."/>
            <person name="Jabbari K."/>
            <person name="Jubin C."/>
            <person name="Kawai H."/>
            <person name="Kimura K."/>
            <person name="Kloareg B."/>
            <person name="Kupper F.C."/>
            <person name="Lang D."/>
            <person name="Le Bail A."/>
            <person name="Leblanc C."/>
            <person name="Lerouge P."/>
            <person name="Lohr M."/>
            <person name="Lopez P.J."/>
            <person name="Martens C."/>
            <person name="Maumus F."/>
            <person name="Michel G."/>
            <person name="Miranda-Saavedra D."/>
            <person name="Morales J."/>
            <person name="Moreau H."/>
            <person name="Motomura T."/>
            <person name="Nagasato C."/>
            <person name="Napoli C.A."/>
            <person name="Nelson D.R."/>
            <person name="Nyvall-Collen P."/>
            <person name="Peters A.F."/>
            <person name="Pommier C."/>
            <person name="Potin P."/>
            <person name="Poulain J."/>
            <person name="Quesneville H."/>
            <person name="Read B."/>
            <person name="Rensing S.A."/>
            <person name="Ritter A."/>
            <person name="Rousvoal S."/>
            <person name="Samanta M."/>
            <person name="Samson G."/>
            <person name="Schroeder D.C."/>
            <person name="Segurens B."/>
            <person name="Strittmatter M."/>
            <person name="Tonon T."/>
            <person name="Tregear J.W."/>
            <person name="Valentin K."/>
            <person name="von Dassow P."/>
            <person name="Yamagishi T."/>
            <person name="Van de Peer Y."/>
            <person name="Wincker P."/>
        </authorList>
    </citation>
    <scope>NUCLEOTIDE SEQUENCE [LARGE SCALE GENOMIC DNA]</scope>
    <source>
        <strain evidence="13">Ec32 / CCAP1310/4</strain>
    </source>
</reference>
<evidence type="ECO:0000256" key="3">
    <source>
        <dbReference type="ARBA" id="ARBA00022448"/>
    </source>
</evidence>
<evidence type="ECO:0000256" key="4">
    <source>
        <dbReference type="ARBA" id="ARBA00022692"/>
    </source>
</evidence>
<name>D7FJR2_ECTSI</name>
<dbReference type="SUPFAM" id="SSF103506">
    <property type="entry name" value="Mitochondrial carrier"/>
    <property type="match status" value="1"/>
</dbReference>
<evidence type="ECO:0000256" key="11">
    <source>
        <dbReference type="RuleBase" id="RU000488"/>
    </source>
</evidence>
<keyword evidence="13" id="KW-1185">Reference proteome</keyword>
<keyword evidence="5" id="KW-0677">Repeat</keyword>
<dbReference type="STRING" id="2880.D7FJR2"/>
<dbReference type="InterPro" id="IPR023395">
    <property type="entry name" value="MCP_dom_sf"/>
</dbReference>
<evidence type="ECO:0000313" key="12">
    <source>
        <dbReference type="EMBL" id="CBJ29164.1"/>
    </source>
</evidence>
<evidence type="ECO:0000256" key="9">
    <source>
        <dbReference type="ARBA" id="ARBA00023136"/>
    </source>
</evidence>
<keyword evidence="7" id="KW-1133">Transmembrane helix</keyword>
<dbReference type="Proteomes" id="UP000002630">
    <property type="component" value="Linkage Group LG16"/>
</dbReference>
<keyword evidence="8" id="KW-0496">Mitochondrion</keyword>
<dbReference type="GO" id="GO:0005743">
    <property type="term" value="C:mitochondrial inner membrane"/>
    <property type="evidence" value="ECO:0007669"/>
    <property type="project" value="UniProtKB-SubCell"/>
</dbReference>
<dbReference type="EMBL" id="FN649741">
    <property type="protein sequence ID" value="CBJ29164.1"/>
    <property type="molecule type" value="Genomic_DNA"/>
</dbReference>